<protein>
    <recommendedName>
        <fullName evidence="3">Exo-alpha-sialidase</fullName>
    </recommendedName>
</protein>
<sequence length="303" mass="35296">MKANHLLFLFLSIVSCKRNISLPKQEPEPKLNRDSLKILWDIQLAEAKEDRTIYSAVELSKDTIILLRRSIGLEYSTNGGKTWKWIAKNIFRIDELTIDDKGIWWALERWKGIHEASYCRMYKSANEGKTWTEYTFNTSVFFPYHFYSKPHQTLAISTQFENTVYQLSGTNPRRNWQFIKIQPNDNQTNTVSAGKYSIHDSEYDDALCVDRGKYSIDTLIRFTKAYRIYYIEQKKDHLFVAGPAKGGMDLYFAVISNEKIKKEIILPEGVDFEMQKSQLGNIILTGSSGAYVYKNNELKQIYK</sequence>
<dbReference type="InterPro" id="IPR015943">
    <property type="entry name" value="WD40/YVTN_repeat-like_dom_sf"/>
</dbReference>
<dbReference type="CDD" id="cd15482">
    <property type="entry name" value="Sialidase_non-viral"/>
    <property type="match status" value="1"/>
</dbReference>
<organism evidence="1 2">
    <name type="scientific">Mucilaginibacter terrae</name>
    <dbReference type="NCBI Taxonomy" id="1955052"/>
    <lineage>
        <taxon>Bacteria</taxon>
        <taxon>Pseudomonadati</taxon>
        <taxon>Bacteroidota</taxon>
        <taxon>Sphingobacteriia</taxon>
        <taxon>Sphingobacteriales</taxon>
        <taxon>Sphingobacteriaceae</taxon>
        <taxon>Mucilaginibacter</taxon>
    </lineage>
</organism>
<reference evidence="2" key="1">
    <citation type="submission" date="2023-07" db="EMBL/GenBank/DDBJ databases">
        <title>Functional and genomic diversity of the sorghum phyllosphere microbiome.</title>
        <authorList>
            <person name="Shade A."/>
        </authorList>
    </citation>
    <scope>NUCLEOTIDE SEQUENCE [LARGE SCALE GENOMIC DNA]</scope>
    <source>
        <strain evidence="2">SORGH_AS_0422</strain>
    </source>
</reference>
<evidence type="ECO:0000313" key="2">
    <source>
        <dbReference type="Proteomes" id="UP001258315"/>
    </source>
</evidence>
<evidence type="ECO:0000313" key="1">
    <source>
        <dbReference type="EMBL" id="MDT3401874.1"/>
    </source>
</evidence>
<dbReference type="PROSITE" id="PS51257">
    <property type="entry name" value="PROKAR_LIPOPROTEIN"/>
    <property type="match status" value="1"/>
</dbReference>
<name>A0ABU3GQ16_9SPHI</name>
<keyword evidence="2" id="KW-1185">Reference proteome</keyword>
<gene>
    <name evidence="1" type="ORF">QE417_000946</name>
</gene>
<proteinExistence type="predicted"/>
<comment type="caution">
    <text evidence="1">The sequence shown here is derived from an EMBL/GenBank/DDBJ whole genome shotgun (WGS) entry which is preliminary data.</text>
</comment>
<dbReference type="SUPFAM" id="SSF110296">
    <property type="entry name" value="Oligoxyloglucan reducing end-specific cellobiohydrolase"/>
    <property type="match status" value="1"/>
</dbReference>
<dbReference type="Proteomes" id="UP001258315">
    <property type="component" value="Unassembled WGS sequence"/>
</dbReference>
<accession>A0ABU3GQ16</accession>
<dbReference type="EMBL" id="JAVLVU010000001">
    <property type="protein sequence ID" value="MDT3401874.1"/>
    <property type="molecule type" value="Genomic_DNA"/>
</dbReference>
<dbReference type="Gene3D" id="2.130.10.10">
    <property type="entry name" value="YVTN repeat-like/Quinoprotein amine dehydrogenase"/>
    <property type="match status" value="1"/>
</dbReference>
<dbReference type="RefSeq" id="WP_311947840.1">
    <property type="nucleotide sequence ID" value="NZ_JAVLVU010000001.1"/>
</dbReference>
<evidence type="ECO:0008006" key="3">
    <source>
        <dbReference type="Google" id="ProtNLM"/>
    </source>
</evidence>